<feature type="transmembrane region" description="Helical" evidence="2">
    <location>
        <begin position="115"/>
        <end position="140"/>
    </location>
</feature>
<comment type="caution">
    <text evidence="3">The sequence shown here is derived from an EMBL/GenBank/DDBJ whole genome shotgun (WGS) entry which is preliminary data.</text>
</comment>
<dbReference type="EMBL" id="JBANRG010000001">
    <property type="protein sequence ID" value="KAK7472421.1"/>
    <property type="molecule type" value="Genomic_DNA"/>
</dbReference>
<protein>
    <submittedName>
        <fullName evidence="3">Uncharacterized protein</fullName>
    </submittedName>
</protein>
<keyword evidence="4" id="KW-1185">Reference proteome</keyword>
<accession>A0ABR1K4D9</accession>
<evidence type="ECO:0000313" key="4">
    <source>
        <dbReference type="Proteomes" id="UP001498398"/>
    </source>
</evidence>
<reference evidence="3 4" key="1">
    <citation type="submission" date="2024-01" db="EMBL/GenBank/DDBJ databases">
        <title>A draft genome for the cacao thread blight pathogen Marasmiellus scandens.</title>
        <authorList>
            <person name="Baruah I.K."/>
            <person name="Leung J."/>
            <person name="Bukari Y."/>
            <person name="Amoako-Attah I."/>
            <person name="Meinhardt L.W."/>
            <person name="Bailey B.A."/>
            <person name="Cohen S.P."/>
        </authorList>
    </citation>
    <scope>NUCLEOTIDE SEQUENCE [LARGE SCALE GENOMIC DNA]</scope>
    <source>
        <strain evidence="3 4">GH-19</strain>
    </source>
</reference>
<evidence type="ECO:0000313" key="3">
    <source>
        <dbReference type="EMBL" id="KAK7472421.1"/>
    </source>
</evidence>
<evidence type="ECO:0000256" key="2">
    <source>
        <dbReference type="SAM" id="Phobius"/>
    </source>
</evidence>
<dbReference type="PANTHER" id="PTHR13281">
    <property type="entry name" value="TRANSMEMBRANE PROTEIN 70, MITOCHONDRIAL"/>
    <property type="match status" value="1"/>
</dbReference>
<keyword evidence="2" id="KW-1133">Transmembrane helix</keyword>
<keyword evidence="2" id="KW-0472">Membrane</keyword>
<sequence length="263" mass="29126">MSVIRLATSCRRFAFLPFSSTLRFSTNSARILTGPLQRSLQRSFSVNHRKLQQLPDSKPTPNTSPKSSTDTSDEAIYHGPLAPTIKRLKQFSLTSLSLSFIMSPFIFIIESNLPGFARAALAATAIGTSGISTALVSWAARPYVTTLRRLDPSVDGVKGLEMTTLTWTLQPRITRVYDLEFLVETNRPLAKWELAKEVILPTSPKDGSTLPTVGQEETVAETLDKNGKVLGSWVVKWNENGEGDCREIGTVVRHFNVHPELLR</sequence>
<feature type="region of interest" description="Disordered" evidence="1">
    <location>
        <begin position="51"/>
        <end position="74"/>
    </location>
</feature>
<keyword evidence="2" id="KW-0812">Transmembrane</keyword>
<organism evidence="3 4">
    <name type="scientific">Marasmiellus scandens</name>
    <dbReference type="NCBI Taxonomy" id="2682957"/>
    <lineage>
        <taxon>Eukaryota</taxon>
        <taxon>Fungi</taxon>
        <taxon>Dikarya</taxon>
        <taxon>Basidiomycota</taxon>
        <taxon>Agaricomycotina</taxon>
        <taxon>Agaricomycetes</taxon>
        <taxon>Agaricomycetidae</taxon>
        <taxon>Agaricales</taxon>
        <taxon>Marasmiineae</taxon>
        <taxon>Omphalotaceae</taxon>
        <taxon>Marasmiellus</taxon>
    </lineage>
</organism>
<feature type="compositionally biased region" description="Low complexity" evidence="1">
    <location>
        <begin position="55"/>
        <end position="70"/>
    </location>
</feature>
<proteinExistence type="predicted"/>
<evidence type="ECO:0000256" key="1">
    <source>
        <dbReference type="SAM" id="MobiDB-lite"/>
    </source>
</evidence>
<feature type="transmembrane region" description="Helical" evidence="2">
    <location>
        <begin position="91"/>
        <end position="109"/>
    </location>
</feature>
<dbReference type="InterPro" id="IPR009724">
    <property type="entry name" value="TMEM70"/>
</dbReference>
<gene>
    <name evidence="3" type="ORF">VKT23_000535</name>
</gene>
<dbReference type="Proteomes" id="UP001498398">
    <property type="component" value="Unassembled WGS sequence"/>
</dbReference>
<name>A0ABR1K4D9_9AGAR</name>
<dbReference type="PANTHER" id="PTHR13281:SF0">
    <property type="entry name" value="TRANSMEMBRANE PROTEIN 70, MITOCHONDRIAL"/>
    <property type="match status" value="1"/>
</dbReference>